<evidence type="ECO:0000256" key="10">
    <source>
        <dbReference type="SAM" id="MobiDB-lite"/>
    </source>
</evidence>
<dbReference type="Proteomes" id="UP000290809">
    <property type="component" value="Unassembled WGS sequence"/>
</dbReference>
<feature type="compositionally biased region" description="Low complexity" evidence="10">
    <location>
        <begin position="1658"/>
        <end position="1675"/>
    </location>
</feature>
<sequence>MTSFNCFKIHDTNNFIAHATKTNNSEGSICTSENANITNSKCNQSVASGNNTVISTTTNSLLDSRDVNPKITISYSSYSRGSNNLLRCRPHFRHSSLSSSAFGTCMPSNKRDGHCNSNNNKEKISTTPSTGVQFSRNCFRYYPNRIRKQLESAVTKNDPLLCLVTSTDCTVQSGPEIIYTTSSSMNNGSGLVRSQSDSTCLSLKAIIGNENYIDAEVDQEIGAQTNIVGCSNKHVNYISDDSAQSSNISSWEMNNSASLDGSNSIDKYNLEISNKCTSLLPSLLLSLSSSLSTQMNFRKVNITETQEKLGIKTEEGRDDRSQDDDMLASFMRNSTIGSIPNSGFTSELSNYCGASNKSSTSAVSHQHQGTKLKCRNTPNNLSTPTTPSRSYQLICRNGIQSYSLVTEKPTGHSTSPENLDFVDQNSETSICFHNTQSSICCSSSNCNPDHNTLCSNGQLTFPDQFGAITPDYLTKSYKITNHSDLEISQSSVDAHIQPILQYYAGPQNTTPANLYSIISTSKECSSHPIPLVEISTSNVINASHSSQCRPIYSDSLDILNNSNTYPKTLELHPEPINLFSQVSQLSTGSTTTTTTTTSNNTTEKPTAPLPSRKQRPLSPSLSTTSITGVINTNTITTMQQNHTNISSVDHHHHRQQQAYTPKLLHNSTIAAVNTNIQSRTPSKSQGTLHYQQINPYQNAPKLVSGWPLSSSAGNRPLLTNNNTKLDSHQTIANSDQFITGTSGDRIINYYNNNSNYIHNAGISSNTITNNNTNNNIGFMNNNSGDMMAQNSPRRSPRTVNTNYSVNANTVESTYNPIESCTPIGGSLQASVSVHCSSNLLKPMSTSIPSTTTTTAAIFSGNVDSTLKNKSFIPSRINNSISVSNHQTVTISQKHGSISSHPPPPPLPQQQEKTADLLIDDPANEMTISELRSIAERQRQQLARQAQQLQAREERRAWLRSLNSQRSVQNRCVENEKVTSKPSDLSQEQEIRLHKLRGFRGQTEQVRLSNENLVSHQNQPVYVMETNPNKSIGKCVMIYTSNMYLIYTSNVNPFCFIETSCCLVKEIDRLASLLSGKEHDLQVCRQRADEAERMLTLISQWHNVIASARCQTINQAGMTTTVGTNPTHLSDETSSSSSLSLPFMQPPFFSELDKKRWHDGLVEADRLDRQFALVFGRKPPIQTWSSSQSNLHFVNSLVSETKLAPHIPCSLPSITVPSASPPSYSTYHNYSKSRLIDQSPNAHDDHSPPPPSSSITLPHIPISHSTPVISRTPVTTIDGATSPNIAFSSVLTRDSSPPTSSRRSCFRTFMQLHPGYGIWSPNTTISSNNSCISNKDSILSPATIHPLPIPRIKAPPRYASRAVINDTYMRRICRDSVEKYKRTASEIYLAGVNKLNAKSSPPSIQSPAPTIPSSEWPNNSVTSEHHQQQTCNINSMKANEQIVKNAESLEQISGSSVIYHPCKSYEPDVITNENGDKIPDQNVHTSVHLTTSSLPSSPSISPSSSSSSLELIGIDIQPDDEHKLSLLSSEFDSPEDEQKQQNSGDVDSGLGGSDHTVKSEHQQPQIKKSTSILQMTTIMTPETTTINTTNATIHTTISITSPSTVTTAIVQRGEVNKQEISSGIMVYVDEEHGVNVSTNNNSCNYIERQVKSILRKSKPSSSPLTSKQSSSLDGITETTQSLTSSLSQSNSVRFHPLALLLDAALEGDLELVKKAASEVTDVSESNDEGITALHNAVCAGRVDVAEFLVLTAGADVNAGDTDGWTPLHCAASCGNVPLAKLLVEHGASLHARTLSDQETPLEKCDQGDEEAECEEYLYFQHERLGSAASGRVYALFPRGIEAAGPGSMDAHLEPDELPLKPNELLTIVNREPPGEIEWMLAENSEGQRGLVPRSHISCYPLVRIPPSSLPIMETPKTFSMKSTIWNEFDNDDDDDDDSDGDANTSKYDHQREVEYKLYDENQLLPERISKMQFVSSSDNLVNDNNNTTLITNDSNNSRPYTQATIEIEDITSVKSSSTLPFSEVKHYIPRPSSVDFTGLKTEDRQSSDEIIDAGNNKQTKTNETCDLATAF</sequence>
<feature type="domain" description="SH3" evidence="11">
    <location>
        <begin position="1826"/>
        <end position="1900"/>
    </location>
</feature>
<feature type="region of interest" description="Disordered" evidence="10">
    <location>
        <begin position="1397"/>
        <end position="1428"/>
    </location>
</feature>
<dbReference type="GO" id="GO:0005634">
    <property type="term" value="C:nucleus"/>
    <property type="evidence" value="ECO:0007669"/>
    <property type="project" value="UniProtKB-SubCell"/>
</dbReference>
<feature type="compositionally biased region" description="Polar residues" evidence="10">
    <location>
        <begin position="888"/>
        <end position="899"/>
    </location>
</feature>
<evidence type="ECO:0000256" key="2">
    <source>
        <dbReference type="ARBA" id="ARBA00022443"/>
    </source>
</evidence>
<comment type="subcellular location">
    <subcellularLocation>
        <location evidence="1">Nucleus</location>
    </subcellularLocation>
</comment>
<dbReference type="Gene3D" id="1.25.40.20">
    <property type="entry name" value="Ankyrin repeat-containing domain"/>
    <property type="match status" value="1"/>
</dbReference>
<dbReference type="InterPro" id="IPR047163">
    <property type="entry name" value="ASPP1/2"/>
</dbReference>
<dbReference type="SUPFAM" id="SSF48403">
    <property type="entry name" value="Ankyrin repeat"/>
    <property type="match status" value="1"/>
</dbReference>
<dbReference type="PROSITE" id="PS50002">
    <property type="entry name" value="SH3"/>
    <property type="match status" value="1"/>
</dbReference>
<evidence type="ECO:0000259" key="11">
    <source>
        <dbReference type="PROSITE" id="PS50002"/>
    </source>
</evidence>
<feature type="region of interest" description="Disordered" evidence="10">
    <location>
        <begin position="1530"/>
        <end position="1569"/>
    </location>
</feature>
<evidence type="ECO:0000256" key="4">
    <source>
        <dbReference type="ARBA" id="ARBA00022737"/>
    </source>
</evidence>
<dbReference type="GO" id="GO:0042981">
    <property type="term" value="P:regulation of apoptotic process"/>
    <property type="evidence" value="ECO:0007669"/>
    <property type="project" value="InterPro"/>
</dbReference>
<feature type="repeat" description="ANK" evidence="7">
    <location>
        <begin position="1727"/>
        <end position="1760"/>
    </location>
</feature>
<evidence type="ECO:0000313" key="12">
    <source>
        <dbReference type="EMBL" id="RTG87682.1"/>
    </source>
</evidence>
<evidence type="ECO:0000313" key="13">
    <source>
        <dbReference type="Proteomes" id="UP000290809"/>
    </source>
</evidence>
<feature type="region of interest" description="Disordered" evidence="10">
    <location>
        <begin position="888"/>
        <end position="910"/>
    </location>
</feature>
<dbReference type="EMBL" id="QMKO01001652">
    <property type="protein sequence ID" value="RTG87682.1"/>
    <property type="molecule type" value="Genomic_DNA"/>
</dbReference>
<organism evidence="12 13">
    <name type="scientific">Schistosoma bovis</name>
    <name type="common">Blood fluke</name>
    <dbReference type="NCBI Taxonomy" id="6184"/>
    <lineage>
        <taxon>Eukaryota</taxon>
        <taxon>Metazoa</taxon>
        <taxon>Spiralia</taxon>
        <taxon>Lophotrochozoa</taxon>
        <taxon>Platyhelminthes</taxon>
        <taxon>Trematoda</taxon>
        <taxon>Digenea</taxon>
        <taxon>Strigeidida</taxon>
        <taxon>Schistosomatoidea</taxon>
        <taxon>Schistosomatidae</taxon>
        <taxon>Schistosoma</taxon>
    </lineage>
</organism>
<protein>
    <submittedName>
        <fullName evidence="12">Apoptosis-stimulating of p53 protein 1</fullName>
    </submittedName>
</protein>
<dbReference type="Pfam" id="PF00018">
    <property type="entry name" value="SH3_1"/>
    <property type="match status" value="1"/>
</dbReference>
<feature type="compositionally biased region" description="Acidic residues" evidence="10">
    <location>
        <begin position="1928"/>
        <end position="1939"/>
    </location>
</feature>
<keyword evidence="2 8" id="KW-0728">SH3 domain</keyword>
<dbReference type="GO" id="GO:0006915">
    <property type="term" value="P:apoptotic process"/>
    <property type="evidence" value="ECO:0007669"/>
    <property type="project" value="UniProtKB-KW"/>
</dbReference>
<evidence type="ECO:0000256" key="5">
    <source>
        <dbReference type="ARBA" id="ARBA00023043"/>
    </source>
</evidence>
<name>A0A430QJ13_SCHBO</name>
<dbReference type="SUPFAM" id="SSF50044">
    <property type="entry name" value="SH3-domain"/>
    <property type="match status" value="1"/>
</dbReference>
<feature type="compositionally biased region" description="Low complexity" evidence="10">
    <location>
        <begin position="586"/>
        <end position="602"/>
    </location>
</feature>
<comment type="caution">
    <text evidence="12">The sequence shown here is derived from an EMBL/GenBank/DDBJ whole genome shotgun (WGS) entry which is preliminary data.</text>
</comment>
<keyword evidence="4" id="KW-0677">Repeat</keyword>
<proteinExistence type="predicted"/>
<dbReference type="STRING" id="6184.A0A430QJ13"/>
<keyword evidence="6" id="KW-0539">Nucleus</keyword>
<evidence type="ECO:0000256" key="9">
    <source>
        <dbReference type="SAM" id="Coils"/>
    </source>
</evidence>
<dbReference type="InterPro" id="IPR001452">
    <property type="entry name" value="SH3_domain"/>
</dbReference>
<keyword evidence="9" id="KW-0175">Coiled coil</keyword>
<evidence type="ECO:0000256" key="8">
    <source>
        <dbReference type="PROSITE-ProRule" id="PRU00192"/>
    </source>
</evidence>
<feature type="coiled-coil region" evidence="9">
    <location>
        <begin position="927"/>
        <end position="954"/>
    </location>
</feature>
<feature type="region of interest" description="Disordered" evidence="10">
    <location>
        <begin position="1488"/>
        <end position="1507"/>
    </location>
</feature>
<feature type="compositionally biased region" description="Low complexity" evidence="10">
    <location>
        <begin position="1252"/>
        <end position="1263"/>
    </location>
</feature>
<feature type="region of interest" description="Disordered" evidence="10">
    <location>
        <begin position="1928"/>
        <end position="1947"/>
    </location>
</feature>
<keyword evidence="13" id="KW-1185">Reference proteome</keyword>
<dbReference type="PANTHER" id="PTHR24131">
    <property type="entry name" value="APOPTOSIS-STIMULATING OF P53 PROTEIN"/>
    <property type="match status" value="1"/>
</dbReference>
<feature type="region of interest" description="Disordered" evidence="10">
    <location>
        <begin position="583"/>
        <end position="625"/>
    </location>
</feature>
<dbReference type="PROSITE" id="PS50088">
    <property type="entry name" value="ANK_REPEAT"/>
    <property type="match status" value="2"/>
</dbReference>
<feature type="region of interest" description="Disordered" evidence="10">
    <location>
        <begin position="1655"/>
        <end position="1675"/>
    </location>
</feature>
<keyword evidence="3" id="KW-0053">Apoptosis</keyword>
<feature type="repeat" description="ANK" evidence="7">
    <location>
        <begin position="1761"/>
        <end position="1793"/>
    </location>
</feature>
<dbReference type="GO" id="GO:0002039">
    <property type="term" value="F:p53 binding"/>
    <property type="evidence" value="ECO:0007669"/>
    <property type="project" value="InterPro"/>
</dbReference>
<reference evidence="12 13" key="1">
    <citation type="journal article" date="2019" name="PLoS Pathog.">
        <title>Genome sequence of the bovine parasite Schistosoma bovis Tanzania.</title>
        <authorList>
            <person name="Oey H."/>
            <person name="Zakrzewski M."/>
            <person name="Gobert G."/>
            <person name="Gravermann K."/>
            <person name="Stoye J."/>
            <person name="Jones M."/>
            <person name="Mcmanus D."/>
            <person name="Krause L."/>
        </authorList>
    </citation>
    <scope>NUCLEOTIDE SEQUENCE [LARGE SCALE GENOMIC DNA]</scope>
    <source>
        <strain evidence="12 13">TAN1997</strain>
    </source>
</reference>
<accession>A0A430QJ13</accession>
<feature type="compositionally biased region" description="Low complexity" evidence="10">
    <location>
        <begin position="375"/>
        <end position="388"/>
    </location>
</feature>
<dbReference type="InterPro" id="IPR002110">
    <property type="entry name" value="Ankyrin_rpt"/>
</dbReference>
<feature type="region of interest" description="Disordered" evidence="10">
    <location>
        <begin position="1235"/>
        <end position="1263"/>
    </location>
</feature>
<dbReference type="Pfam" id="PF12796">
    <property type="entry name" value="Ank_2"/>
    <property type="match status" value="1"/>
</dbReference>
<dbReference type="InterPro" id="IPR036028">
    <property type="entry name" value="SH3-like_dom_sf"/>
</dbReference>
<evidence type="ECO:0000256" key="7">
    <source>
        <dbReference type="PROSITE-ProRule" id="PRU00023"/>
    </source>
</evidence>
<feature type="compositionally biased region" description="Low complexity" evidence="10">
    <location>
        <begin position="616"/>
        <end position="625"/>
    </location>
</feature>
<evidence type="ECO:0000256" key="3">
    <source>
        <dbReference type="ARBA" id="ARBA00022703"/>
    </source>
</evidence>
<dbReference type="PROSITE" id="PS50297">
    <property type="entry name" value="ANK_REP_REGION"/>
    <property type="match status" value="2"/>
</dbReference>
<dbReference type="PANTHER" id="PTHR24131:SF10">
    <property type="entry name" value="ANKYRIN-REPEAT, SH3-DOMAIN, AND PROLINE-RICH-REGION CONTAINING PROTEIN, ISOFORM B"/>
    <property type="match status" value="1"/>
</dbReference>
<dbReference type="InterPro" id="IPR036770">
    <property type="entry name" value="Ankyrin_rpt-contain_sf"/>
</dbReference>
<dbReference type="SMART" id="SM00326">
    <property type="entry name" value="SH3"/>
    <property type="match status" value="1"/>
</dbReference>
<dbReference type="SMART" id="SM00248">
    <property type="entry name" value="ANK"/>
    <property type="match status" value="2"/>
</dbReference>
<keyword evidence="5 7" id="KW-0040">ANK repeat</keyword>
<evidence type="ECO:0000256" key="6">
    <source>
        <dbReference type="ARBA" id="ARBA00023242"/>
    </source>
</evidence>
<gene>
    <name evidence="12" type="ORF">DC041_0000851</name>
</gene>
<evidence type="ECO:0000256" key="1">
    <source>
        <dbReference type="ARBA" id="ARBA00004123"/>
    </source>
</evidence>
<feature type="region of interest" description="Disordered" evidence="10">
    <location>
        <begin position="368"/>
        <end position="388"/>
    </location>
</feature>